<keyword evidence="1" id="KW-0732">Signal</keyword>
<dbReference type="PIRSF" id="PIRSF002741">
    <property type="entry name" value="MppA"/>
    <property type="match status" value="1"/>
</dbReference>
<dbReference type="InterPro" id="IPR030678">
    <property type="entry name" value="Peptide/Ni-bd"/>
</dbReference>
<dbReference type="EMBL" id="BAAAHP010000209">
    <property type="protein sequence ID" value="GAA0899575.1"/>
    <property type="molecule type" value="Genomic_DNA"/>
</dbReference>
<dbReference type="SUPFAM" id="SSF53850">
    <property type="entry name" value="Periplasmic binding protein-like II"/>
    <property type="match status" value="1"/>
</dbReference>
<dbReference type="PANTHER" id="PTHR30290">
    <property type="entry name" value="PERIPLASMIC BINDING COMPONENT OF ABC TRANSPORTER"/>
    <property type="match status" value="1"/>
</dbReference>
<dbReference type="Gene3D" id="3.10.105.10">
    <property type="entry name" value="Dipeptide-binding Protein, Domain 3"/>
    <property type="match status" value="1"/>
</dbReference>
<organism evidence="3 4">
    <name type="scientific">Pseudonocardia zijingensis</name>
    <dbReference type="NCBI Taxonomy" id="153376"/>
    <lineage>
        <taxon>Bacteria</taxon>
        <taxon>Bacillati</taxon>
        <taxon>Actinomycetota</taxon>
        <taxon>Actinomycetes</taxon>
        <taxon>Pseudonocardiales</taxon>
        <taxon>Pseudonocardiaceae</taxon>
        <taxon>Pseudonocardia</taxon>
    </lineage>
</organism>
<dbReference type="Gene3D" id="3.90.76.10">
    <property type="entry name" value="Dipeptide-binding Protein, Domain 1"/>
    <property type="match status" value="1"/>
</dbReference>
<dbReference type="Proteomes" id="UP001499967">
    <property type="component" value="Unassembled WGS sequence"/>
</dbReference>
<evidence type="ECO:0000259" key="2">
    <source>
        <dbReference type="Pfam" id="PF00496"/>
    </source>
</evidence>
<accession>A0ABP3YN21</accession>
<dbReference type="InterPro" id="IPR039424">
    <property type="entry name" value="SBP_5"/>
</dbReference>
<protein>
    <submittedName>
        <fullName evidence="3">ABC transporter substrate-binding protein</fullName>
    </submittedName>
</protein>
<dbReference type="Pfam" id="PF00496">
    <property type="entry name" value="SBP_bac_5"/>
    <property type="match status" value="1"/>
</dbReference>
<dbReference type="InterPro" id="IPR000914">
    <property type="entry name" value="SBP_5_dom"/>
</dbReference>
<reference evidence="4" key="1">
    <citation type="journal article" date="2019" name="Int. J. Syst. Evol. Microbiol.">
        <title>The Global Catalogue of Microorganisms (GCM) 10K type strain sequencing project: providing services to taxonomists for standard genome sequencing and annotation.</title>
        <authorList>
            <consortium name="The Broad Institute Genomics Platform"/>
            <consortium name="The Broad Institute Genome Sequencing Center for Infectious Disease"/>
            <person name="Wu L."/>
            <person name="Ma J."/>
        </authorList>
    </citation>
    <scope>NUCLEOTIDE SEQUENCE [LARGE SCALE GENOMIC DNA]</scope>
    <source>
        <strain evidence="4">JCM 11117</strain>
    </source>
</reference>
<sequence>MPHLPPARIRPLIAAALALALLFLAPLATNSVTVQADTSSGIASGDRTYSIATVNPGGLTPGRSVQAYSVEIISGLFDSLTAIDPSGQVVMRAAESVTSRDQISWIIKVRPGQFFHNGEAVTAQSFVDAWNAAAYGPNEWPTNAYFRNVAGYAALNPPSGAPTATTLAGLQVGDDYTLQVTLTEPFNQFPQLLSYPGLAPLPEAAFADLEAFDQHPIGNGPFKVKDDTDTEQRAELVRFEEYAGPRPARSEGVTFTYFPTLADAYADARSGSSDIMLHIPPDLAAEARQIFGDRYQETRSAVVEYLGLPLRDERFAQRDVRRAISMAIDRDRITAEVLGGAYDPLRSLFPPGLPGARAGSCEMYCEYNPDLARAMFGQAGGFEGTLTLFYPEGDDSYDRAMHEVAADLQRNLGLEDVQFERAEPADYFTTLGTQASPGPFRFNWVMDYPSVENYLAQLARPGNWVGYEAGTAQDYIGKAAEVADPVKGLPYYQLAEAEFLNDMPVVPLWSWRALTCHSARVTDVHTDPFANLRLEEVQVTS</sequence>
<name>A0ABP3YN21_9PSEU</name>
<feature type="chain" id="PRO_5045039316" evidence="1">
    <location>
        <begin position="37"/>
        <end position="541"/>
    </location>
</feature>
<keyword evidence="4" id="KW-1185">Reference proteome</keyword>
<evidence type="ECO:0000313" key="4">
    <source>
        <dbReference type="Proteomes" id="UP001499967"/>
    </source>
</evidence>
<gene>
    <name evidence="3" type="ORF">GCM10009559_64340</name>
</gene>
<proteinExistence type="predicted"/>
<feature type="domain" description="Solute-binding protein family 5" evidence="2">
    <location>
        <begin position="89"/>
        <end position="464"/>
    </location>
</feature>
<comment type="caution">
    <text evidence="3">The sequence shown here is derived from an EMBL/GenBank/DDBJ whole genome shotgun (WGS) entry which is preliminary data.</text>
</comment>
<dbReference type="CDD" id="cd00995">
    <property type="entry name" value="PBP2_NikA_DppA_OppA_like"/>
    <property type="match status" value="1"/>
</dbReference>
<feature type="signal peptide" evidence="1">
    <location>
        <begin position="1"/>
        <end position="36"/>
    </location>
</feature>
<evidence type="ECO:0000313" key="3">
    <source>
        <dbReference type="EMBL" id="GAA0899575.1"/>
    </source>
</evidence>
<dbReference type="PANTHER" id="PTHR30290:SF83">
    <property type="entry name" value="ABC TRANSPORTER SUBSTRATE-BINDING PROTEIN"/>
    <property type="match status" value="1"/>
</dbReference>
<evidence type="ECO:0000256" key="1">
    <source>
        <dbReference type="SAM" id="SignalP"/>
    </source>
</evidence>
<dbReference type="Gene3D" id="3.40.190.10">
    <property type="entry name" value="Periplasmic binding protein-like II"/>
    <property type="match status" value="1"/>
</dbReference>